<dbReference type="InterPro" id="IPR036010">
    <property type="entry name" value="2Fe-2S_ferredoxin-like_sf"/>
</dbReference>
<dbReference type="CDD" id="cd06214">
    <property type="entry name" value="PA_degradation_oxidoreductase_like"/>
    <property type="match status" value="1"/>
</dbReference>
<proteinExistence type="predicted"/>
<evidence type="ECO:0000256" key="1">
    <source>
        <dbReference type="ARBA" id="ARBA00001974"/>
    </source>
</evidence>
<dbReference type="PROSITE" id="PS00197">
    <property type="entry name" value="2FE2S_FER_1"/>
    <property type="match status" value="1"/>
</dbReference>
<evidence type="ECO:0000256" key="5">
    <source>
        <dbReference type="ARBA" id="ARBA00022827"/>
    </source>
</evidence>
<evidence type="ECO:0000259" key="10">
    <source>
        <dbReference type="PROSITE" id="PS51384"/>
    </source>
</evidence>
<evidence type="ECO:0000256" key="8">
    <source>
        <dbReference type="ARBA" id="ARBA00023014"/>
    </source>
</evidence>
<comment type="cofactor">
    <cofactor evidence="1">
        <name>FAD</name>
        <dbReference type="ChEBI" id="CHEBI:57692"/>
    </cofactor>
</comment>
<dbReference type="PROSITE" id="PS51384">
    <property type="entry name" value="FAD_FR"/>
    <property type="match status" value="1"/>
</dbReference>
<keyword evidence="2" id="KW-0285">Flavoprotein</keyword>
<keyword evidence="12" id="KW-1185">Reference proteome</keyword>
<dbReference type="EMBL" id="JAANOH010000005">
    <property type="protein sequence ID" value="MCZ2476172.1"/>
    <property type="molecule type" value="Genomic_DNA"/>
</dbReference>
<dbReference type="InterPro" id="IPR012675">
    <property type="entry name" value="Beta-grasp_dom_sf"/>
</dbReference>
<accession>A0ABT4JJB1</accession>
<name>A0ABT4JJB1_9BACT</name>
<dbReference type="RefSeq" id="WP_269010678.1">
    <property type="nucleotide sequence ID" value="NZ_JARFYK010000002.1"/>
</dbReference>
<dbReference type="InterPro" id="IPR001709">
    <property type="entry name" value="Flavoprot_Pyr_Nucl_cyt_Rdtase"/>
</dbReference>
<dbReference type="Gene3D" id="3.10.20.30">
    <property type="match status" value="1"/>
</dbReference>
<evidence type="ECO:0000256" key="7">
    <source>
        <dbReference type="ARBA" id="ARBA00023004"/>
    </source>
</evidence>
<dbReference type="InterPro" id="IPR001041">
    <property type="entry name" value="2Fe-2S_ferredoxin-type"/>
</dbReference>
<comment type="caution">
    <text evidence="11">The sequence shown here is derived from an EMBL/GenBank/DDBJ whole genome shotgun (WGS) entry which is preliminary data.</text>
</comment>
<dbReference type="SUPFAM" id="SSF54292">
    <property type="entry name" value="2Fe-2S ferredoxin-like"/>
    <property type="match status" value="1"/>
</dbReference>
<dbReference type="InterPro" id="IPR017938">
    <property type="entry name" value="Riboflavin_synthase-like_b-brl"/>
</dbReference>
<evidence type="ECO:0000256" key="6">
    <source>
        <dbReference type="ARBA" id="ARBA00023002"/>
    </source>
</evidence>
<dbReference type="Gene3D" id="2.40.30.10">
    <property type="entry name" value="Translation factors"/>
    <property type="match status" value="1"/>
</dbReference>
<dbReference type="InterPro" id="IPR050415">
    <property type="entry name" value="MRET"/>
</dbReference>
<dbReference type="PRINTS" id="PR00410">
    <property type="entry name" value="PHEHYDRXLASE"/>
</dbReference>
<protein>
    <submittedName>
        <fullName evidence="11">Ferredoxin--NADP reductase</fullName>
    </submittedName>
</protein>
<dbReference type="CDD" id="cd00207">
    <property type="entry name" value="fer2"/>
    <property type="match status" value="1"/>
</dbReference>
<dbReference type="PANTHER" id="PTHR47354:SF8">
    <property type="entry name" value="1,2-PHENYLACETYL-COA EPOXIDASE, SUBUNIT E"/>
    <property type="match status" value="1"/>
</dbReference>
<keyword evidence="8" id="KW-0411">Iron-sulfur</keyword>
<dbReference type="InterPro" id="IPR006058">
    <property type="entry name" value="2Fe2S_fd_BS"/>
</dbReference>
<evidence type="ECO:0000256" key="2">
    <source>
        <dbReference type="ARBA" id="ARBA00022630"/>
    </source>
</evidence>
<dbReference type="PANTHER" id="PTHR47354">
    <property type="entry name" value="NADH OXIDOREDUCTASE HCR"/>
    <property type="match status" value="1"/>
</dbReference>
<dbReference type="PROSITE" id="PS51085">
    <property type="entry name" value="2FE2S_FER_2"/>
    <property type="match status" value="1"/>
</dbReference>
<dbReference type="Pfam" id="PF00970">
    <property type="entry name" value="FAD_binding_6"/>
    <property type="match status" value="1"/>
</dbReference>
<dbReference type="InterPro" id="IPR001433">
    <property type="entry name" value="OxRdtase_FAD/NAD-bd"/>
</dbReference>
<dbReference type="SUPFAM" id="SSF63380">
    <property type="entry name" value="Riboflavin synthase domain-like"/>
    <property type="match status" value="1"/>
</dbReference>
<gene>
    <name evidence="11" type="ORF">G9H61_12010</name>
</gene>
<dbReference type="Gene3D" id="3.40.50.80">
    <property type="entry name" value="Nucleotide-binding domain of ferredoxin-NADP reductase (FNR) module"/>
    <property type="match status" value="1"/>
</dbReference>
<evidence type="ECO:0000313" key="12">
    <source>
        <dbReference type="Proteomes" id="UP001321186"/>
    </source>
</evidence>
<keyword evidence="6" id="KW-0560">Oxidoreductase</keyword>
<organism evidence="11 12">
    <name type="scientific">Aquirufa ecclesiirivi</name>
    <dbReference type="NCBI Taxonomy" id="2715124"/>
    <lineage>
        <taxon>Bacteria</taxon>
        <taxon>Pseudomonadati</taxon>
        <taxon>Bacteroidota</taxon>
        <taxon>Cytophagia</taxon>
        <taxon>Cytophagales</taxon>
        <taxon>Flectobacillaceae</taxon>
        <taxon>Aquirufa</taxon>
    </lineage>
</organism>
<dbReference type="Pfam" id="PF00175">
    <property type="entry name" value="NAD_binding_1"/>
    <property type="match status" value="1"/>
</dbReference>
<dbReference type="Proteomes" id="UP001321186">
    <property type="component" value="Unassembled WGS sequence"/>
</dbReference>
<keyword evidence="7" id="KW-0408">Iron</keyword>
<dbReference type="SUPFAM" id="SSF52343">
    <property type="entry name" value="Ferredoxin reductase-like, C-terminal NADP-linked domain"/>
    <property type="match status" value="1"/>
</dbReference>
<dbReference type="Pfam" id="PF00111">
    <property type="entry name" value="Fer2"/>
    <property type="match status" value="1"/>
</dbReference>
<dbReference type="InterPro" id="IPR039261">
    <property type="entry name" value="FNR_nucleotide-bd"/>
</dbReference>
<dbReference type="InterPro" id="IPR017927">
    <property type="entry name" value="FAD-bd_FR_type"/>
</dbReference>
<evidence type="ECO:0000259" key="9">
    <source>
        <dbReference type="PROSITE" id="PS51085"/>
    </source>
</evidence>
<keyword evidence="5" id="KW-0274">FAD</keyword>
<sequence>MNMKFLHLSVKEITEETNDTKTIHFWHPIHEALSYHSGQFLTVIPEIDGKKVRRSYSLSSSPLIDHSPAITVKRIAGGAVSNFLCDQIKVGDSLEVIEPMGNFYIEPEANASKTYVFMGAGSGITPLISMIKTLLKGEPQSKVYLIYGSRHEDQIIFKKVLDDLEQAYSGKFQVLHVISKPAANWPGLKGRINKASTVYYLKQEFGLNIPSAHYYLCGPSGMMDEIQEALGMFDVPVLHIHRELFHSNPNTEDVAEDDGSLKEQEITIIYEGKEHQITVKPNETILEAALSADVDMPYSCQAGMCTACMGLCKSGKVMMDEEDGLTDNEIKKGYVLTCVAHPLSSGVVIDLD</sequence>
<reference evidence="11 12" key="1">
    <citation type="submission" date="2020-03" db="EMBL/GenBank/DDBJ databases">
        <authorList>
            <person name="Pitt A."/>
            <person name="Hahn M.W."/>
        </authorList>
    </citation>
    <scope>NUCLEOTIDE SEQUENCE [LARGE SCALE GENOMIC DNA]</scope>
    <source>
        <strain evidence="11 12">5A-MARBSE</strain>
    </source>
</reference>
<keyword evidence="4" id="KW-0479">Metal-binding</keyword>
<evidence type="ECO:0000256" key="3">
    <source>
        <dbReference type="ARBA" id="ARBA00022714"/>
    </source>
</evidence>
<keyword evidence="3" id="KW-0001">2Fe-2S</keyword>
<feature type="domain" description="2Fe-2S ferredoxin-type" evidence="9">
    <location>
        <begin position="264"/>
        <end position="352"/>
    </location>
</feature>
<evidence type="ECO:0000313" key="11">
    <source>
        <dbReference type="EMBL" id="MCZ2476172.1"/>
    </source>
</evidence>
<feature type="domain" description="FAD-binding FR-type" evidence="10">
    <location>
        <begin position="3"/>
        <end position="106"/>
    </location>
</feature>
<dbReference type="InterPro" id="IPR008333">
    <property type="entry name" value="Cbr1-like_FAD-bd_dom"/>
</dbReference>
<dbReference type="PRINTS" id="PR00371">
    <property type="entry name" value="FPNCR"/>
</dbReference>
<evidence type="ECO:0000256" key="4">
    <source>
        <dbReference type="ARBA" id="ARBA00022723"/>
    </source>
</evidence>